<evidence type="ECO:0000313" key="1">
    <source>
        <dbReference type="EMBL" id="KAB8801908.1"/>
    </source>
</evidence>
<keyword evidence="2" id="KW-1185">Reference proteome</keyword>
<dbReference type="Proteomes" id="UP000327013">
    <property type="component" value="Unassembled WGS sequence"/>
</dbReference>
<comment type="caution">
    <text evidence="1">The sequence shown here is derived from an EMBL/GenBank/DDBJ whole genome shotgun (WGS) entry which is preliminary data.</text>
</comment>
<proteinExistence type="predicted"/>
<reference evidence="1 2" key="1">
    <citation type="submission" date="2019-06" db="EMBL/GenBank/DDBJ databases">
        <title>A chromosomal-level reference genome of Carpinus fangiana (Coryloideae, Betulaceae).</title>
        <authorList>
            <person name="Yang X."/>
            <person name="Wang Z."/>
            <person name="Zhang L."/>
            <person name="Hao G."/>
            <person name="Liu J."/>
            <person name="Yang Y."/>
        </authorList>
    </citation>
    <scope>NUCLEOTIDE SEQUENCE [LARGE SCALE GENOMIC DNA]</scope>
    <source>
        <strain evidence="1">Cfa_2016G</strain>
        <tissue evidence="1">Leaf</tissue>
    </source>
</reference>
<protein>
    <submittedName>
        <fullName evidence="1">Uncharacterized protein</fullName>
    </submittedName>
</protein>
<dbReference type="AlphaFoldDB" id="A0A5N6L4U9"/>
<accession>A0A5N6L4U9</accession>
<dbReference type="EMBL" id="VIBQ01000107">
    <property type="protein sequence ID" value="KAB8801908.1"/>
    <property type="molecule type" value="Genomic_DNA"/>
</dbReference>
<organism evidence="1 2">
    <name type="scientific">Carpinus fangiana</name>
    <dbReference type="NCBI Taxonomy" id="176857"/>
    <lineage>
        <taxon>Eukaryota</taxon>
        <taxon>Viridiplantae</taxon>
        <taxon>Streptophyta</taxon>
        <taxon>Embryophyta</taxon>
        <taxon>Tracheophyta</taxon>
        <taxon>Spermatophyta</taxon>
        <taxon>Magnoliopsida</taxon>
        <taxon>eudicotyledons</taxon>
        <taxon>Gunneridae</taxon>
        <taxon>Pentapetalae</taxon>
        <taxon>rosids</taxon>
        <taxon>fabids</taxon>
        <taxon>Fagales</taxon>
        <taxon>Betulaceae</taxon>
        <taxon>Carpinus</taxon>
    </lineage>
</organism>
<name>A0A5N6L4U9_9ROSI</name>
<sequence length="139" mass="15607">MAVRSSMSISRRMIAFDSRLQQSTCRTLSLLDQCGSNNRYPMPTPTLCGSLYELIDKKTLHHRQRLENTVGLLQHRRWPTSRTECGASAMKWPMRRMLVVQDAGENTRAEQGGQTAPRVSNGRVTFREGSITPEQAVGG</sequence>
<evidence type="ECO:0000313" key="2">
    <source>
        <dbReference type="Proteomes" id="UP000327013"/>
    </source>
</evidence>
<gene>
    <name evidence="1" type="ORF">FH972_026729</name>
</gene>